<dbReference type="SUPFAM" id="SSF55174">
    <property type="entry name" value="Alpha-L RNA-binding motif"/>
    <property type="match status" value="1"/>
</dbReference>
<feature type="domain" description="RNA-binding S4" evidence="5">
    <location>
        <begin position="4"/>
        <end position="61"/>
    </location>
</feature>
<evidence type="ECO:0000313" key="6">
    <source>
        <dbReference type="EMBL" id="QKG80722.1"/>
    </source>
</evidence>
<evidence type="ECO:0000256" key="4">
    <source>
        <dbReference type="PROSITE-ProRule" id="PRU00182"/>
    </source>
</evidence>
<dbReference type="KEGG" id="ttz:FHG85_10745"/>
<organism evidence="6 7">
    <name type="scientific">Tenuifilum thalassicum</name>
    <dbReference type="NCBI Taxonomy" id="2590900"/>
    <lineage>
        <taxon>Bacteria</taxon>
        <taxon>Pseudomonadati</taxon>
        <taxon>Bacteroidota</taxon>
        <taxon>Bacteroidia</taxon>
        <taxon>Bacteroidales</taxon>
        <taxon>Tenuifilaceae</taxon>
        <taxon>Tenuifilum</taxon>
    </lineage>
</organism>
<dbReference type="GO" id="GO:0034605">
    <property type="term" value="P:cellular response to heat"/>
    <property type="evidence" value="ECO:0007669"/>
    <property type="project" value="InterPro"/>
</dbReference>
<gene>
    <name evidence="6" type="ORF">FHG85_10745</name>
</gene>
<dbReference type="Gene3D" id="3.10.290.10">
    <property type="entry name" value="RNA-binding S4 domain"/>
    <property type="match status" value="1"/>
</dbReference>
<dbReference type="RefSeq" id="WP_173075753.1">
    <property type="nucleotide sequence ID" value="NZ_CP041345.1"/>
</dbReference>
<evidence type="ECO:0000259" key="5">
    <source>
        <dbReference type="SMART" id="SM00363"/>
    </source>
</evidence>
<accession>A0A7D4CAE6</accession>
<name>A0A7D4CAE6_9BACT</name>
<keyword evidence="3" id="KW-0238">DNA-binding</keyword>
<dbReference type="CDD" id="cd00165">
    <property type="entry name" value="S4"/>
    <property type="match status" value="1"/>
</dbReference>
<dbReference type="PROSITE" id="PS50889">
    <property type="entry name" value="S4"/>
    <property type="match status" value="1"/>
</dbReference>
<reference evidence="6 7" key="1">
    <citation type="submission" date="2019-07" db="EMBL/GenBank/DDBJ databases">
        <title>Thalassofilum flectens gen. nov., sp. nov., a novel moderate thermophilic anaerobe from a shallow sea hot spring in Kunashir Island (Russia), representing a new family in the order Bacteroidales, and proposal of Thalassofilacea fam. nov.</title>
        <authorList>
            <person name="Kochetkova T.V."/>
            <person name="Podosokorskaya O.A."/>
            <person name="Novikov A."/>
            <person name="Elcheninov A.G."/>
            <person name="Toshchakov S.V."/>
            <person name="Kublanov I.V."/>
        </authorList>
    </citation>
    <scope>NUCLEOTIDE SEQUENCE [LARGE SCALE GENOMIC DNA]</scope>
    <source>
        <strain evidence="6 7">38-H</strain>
    </source>
</reference>
<dbReference type="GO" id="GO:0043023">
    <property type="term" value="F:ribosomal large subunit binding"/>
    <property type="evidence" value="ECO:0007669"/>
    <property type="project" value="InterPro"/>
</dbReference>
<dbReference type="GO" id="GO:0003727">
    <property type="term" value="F:single-stranded RNA binding"/>
    <property type="evidence" value="ECO:0007669"/>
    <property type="project" value="InterPro"/>
</dbReference>
<protein>
    <submittedName>
        <fullName evidence="6">RNA-binding S4 domain-containing protein</fullName>
    </submittedName>
</protein>
<evidence type="ECO:0000256" key="3">
    <source>
        <dbReference type="ARBA" id="ARBA00023125"/>
    </source>
</evidence>
<dbReference type="AlphaFoldDB" id="A0A7D4CAE6"/>
<sequence length="140" mass="16360">MASMRVDKWLWFVRVFKTRTQATDACRKGRVTRDGINLKPSQEVQPGETITVRKPPVNYTFKVKDFPKSRVGAKLVENYLENLTPPEELQKLDPAYMAFNIYRERGTGRPTKKERREIDELLDSGISDFDWDDTFDVDEL</sequence>
<dbReference type="InterPro" id="IPR025708">
    <property type="entry name" value="HSP15"/>
</dbReference>
<dbReference type="InterPro" id="IPR036986">
    <property type="entry name" value="S4_RNA-bd_sf"/>
</dbReference>
<dbReference type="InterPro" id="IPR002942">
    <property type="entry name" value="S4_RNA-bd"/>
</dbReference>
<comment type="similarity">
    <text evidence="1">Belongs to the HSP15 family.</text>
</comment>
<evidence type="ECO:0000256" key="1">
    <source>
        <dbReference type="ARBA" id="ARBA00008396"/>
    </source>
</evidence>
<evidence type="ECO:0000313" key="7">
    <source>
        <dbReference type="Proteomes" id="UP000500961"/>
    </source>
</evidence>
<dbReference type="Pfam" id="PF01479">
    <property type="entry name" value="S4"/>
    <property type="match status" value="1"/>
</dbReference>
<dbReference type="SMART" id="SM00363">
    <property type="entry name" value="S4"/>
    <property type="match status" value="1"/>
</dbReference>
<dbReference type="Proteomes" id="UP000500961">
    <property type="component" value="Chromosome"/>
</dbReference>
<dbReference type="EMBL" id="CP041345">
    <property type="protein sequence ID" value="QKG80722.1"/>
    <property type="molecule type" value="Genomic_DNA"/>
</dbReference>
<proteinExistence type="inferred from homology"/>
<dbReference type="GO" id="GO:0003677">
    <property type="term" value="F:DNA binding"/>
    <property type="evidence" value="ECO:0007669"/>
    <property type="project" value="UniProtKB-KW"/>
</dbReference>
<keyword evidence="7" id="KW-1185">Reference proteome</keyword>
<keyword evidence="2 4" id="KW-0694">RNA-binding</keyword>
<evidence type="ECO:0000256" key="2">
    <source>
        <dbReference type="ARBA" id="ARBA00022884"/>
    </source>
</evidence>
<dbReference type="PIRSF" id="PIRSF016821">
    <property type="entry name" value="HSP15"/>
    <property type="match status" value="1"/>
</dbReference>